<dbReference type="PRINTS" id="PR00480">
    <property type="entry name" value="ASTACIN"/>
</dbReference>
<keyword evidence="2 13" id="KW-0964">Secreted</keyword>
<reference evidence="21" key="1">
    <citation type="submission" date="2024-02" db="UniProtKB">
        <authorList>
            <consortium name="WormBaseParasite"/>
        </authorList>
    </citation>
    <scope>IDENTIFICATION</scope>
</reference>
<dbReference type="WBParaSite" id="MBELARI_LOCUS12069">
    <property type="protein sequence ID" value="MBELARI_LOCUS12069"/>
    <property type="gene ID" value="MBELARI_LOCUS12069"/>
</dbReference>
<evidence type="ECO:0000256" key="13">
    <source>
        <dbReference type="PIRNR" id="PIRNR036365"/>
    </source>
</evidence>
<evidence type="ECO:0000256" key="6">
    <source>
        <dbReference type="ARBA" id="ARBA00022729"/>
    </source>
</evidence>
<evidence type="ECO:0000256" key="3">
    <source>
        <dbReference type="ARBA" id="ARBA00022536"/>
    </source>
</evidence>
<dbReference type="Proteomes" id="UP000887575">
    <property type="component" value="Unassembled WGS sequence"/>
</dbReference>
<evidence type="ECO:0000256" key="1">
    <source>
        <dbReference type="ARBA" id="ARBA00004613"/>
    </source>
</evidence>
<keyword evidence="11 14" id="KW-1015">Disulfide bond</keyword>
<dbReference type="InterPro" id="IPR034035">
    <property type="entry name" value="Astacin-like_dom"/>
</dbReference>
<keyword evidence="6 13" id="KW-0732">Signal</keyword>
<evidence type="ECO:0000313" key="21">
    <source>
        <dbReference type="WBParaSite" id="MBELARI_LOCUS12069"/>
    </source>
</evidence>
<dbReference type="InterPro" id="IPR001506">
    <property type="entry name" value="Peptidase_M12A"/>
</dbReference>
<dbReference type="InterPro" id="IPR035914">
    <property type="entry name" value="Sperma_CUB_dom_sf"/>
</dbReference>
<dbReference type="PROSITE" id="PS01186">
    <property type="entry name" value="EGF_2"/>
    <property type="match status" value="1"/>
</dbReference>
<dbReference type="GO" id="GO:0008270">
    <property type="term" value="F:zinc ion binding"/>
    <property type="evidence" value="ECO:0007669"/>
    <property type="project" value="UniProtKB-UniRule"/>
</dbReference>
<evidence type="ECO:0000313" key="20">
    <source>
        <dbReference type="Proteomes" id="UP000887575"/>
    </source>
</evidence>
<feature type="disulfide bond" evidence="14">
    <location>
        <begin position="378"/>
        <end position="387"/>
    </location>
</feature>
<keyword evidence="7 15" id="KW-0378">Hydrolase</keyword>
<accession>A0AAF3EDL4</accession>
<dbReference type="PANTHER" id="PTHR10127">
    <property type="entry name" value="DISCOIDIN, CUB, EGF, LAMININ , AND ZINC METALLOPROTEASE DOMAIN CONTAINING"/>
    <property type="match status" value="1"/>
</dbReference>
<evidence type="ECO:0000259" key="18">
    <source>
        <dbReference type="PROSITE" id="PS50026"/>
    </source>
</evidence>
<evidence type="ECO:0000256" key="7">
    <source>
        <dbReference type="ARBA" id="ARBA00022801"/>
    </source>
</evidence>
<evidence type="ECO:0000256" key="5">
    <source>
        <dbReference type="ARBA" id="ARBA00022723"/>
    </source>
</evidence>
<evidence type="ECO:0000256" key="14">
    <source>
        <dbReference type="PROSITE-ProRule" id="PRU00076"/>
    </source>
</evidence>
<dbReference type="PANTHER" id="PTHR10127:SF793">
    <property type="entry name" value="ZINC METALLOPROTEINASE NAS-31"/>
    <property type="match status" value="1"/>
</dbReference>
<keyword evidence="20" id="KW-1185">Reference proteome</keyword>
<name>A0AAF3EDL4_9BILA</name>
<protein>
    <recommendedName>
        <fullName evidence="13">Zinc metalloproteinase</fullName>
    </recommendedName>
</protein>
<evidence type="ECO:0000256" key="12">
    <source>
        <dbReference type="ARBA" id="ARBA00023180"/>
    </source>
</evidence>
<keyword evidence="4 15" id="KW-0645">Protease</keyword>
<feature type="binding site" evidence="15">
    <location>
        <position position="256"/>
    </location>
    <ligand>
        <name>Zn(2+)</name>
        <dbReference type="ChEBI" id="CHEBI:29105"/>
        <note>catalytic</note>
    </ligand>
</feature>
<dbReference type="InterPro" id="IPR017050">
    <property type="entry name" value="Metallopeptidase_nem"/>
</dbReference>
<dbReference type="InterPro" id="IPR000742">
    <property type="entry name" value="EGF"/>
</dbReference>
<feature type="disulfide bond" evidence="14">
    <location>
        <begin position="352"/>
        <end position="362"/>
    </location>
</feature>
<keyword evidence="10" id="KW-0865">Zymogen</keyword>
<sequence>MPTKFVCLSFLLSVFTVSFVDSTGLGWIKNRLPLFKHNWGKLSEDQINKFKQSFGKKTNVDRFLLALDRMNDEMNGKVQSDAERAYFAEKSKHLKKHVRSSNQQKSIDQINSVAGVAGSLYGGDMKLSDAQVDVLLGKFVDEADPKVEARKKRQAYYTGAYPVDLWGTTFYYYFDAQLPDSQKAAAKLGIDFWRNVTCINFVENATAPNRVRIFKGIGCNSNVGMIGGEQSLSLDDGCDDFGVAVHELGHALGFNHEQVRYDRNASVSVNMANVKTGQQFNYKEETVDTNYNYGMPYDFGSIMQYGETAFSVDETNKTIKTMIANVVQYQDIMGSGQPAFYDVSMMNEHYQCKQFCPTGATCLNGGFRDSKNCNTCICPSGWSGATCSDRPAGCGAELTATTTLQTQTQTVGIWDGILLPLFTSCNFLIKAPAGNKVELVIKALTSPQCNAGCTFKSMEVKAISDHRYTGIRYCCLDDVNTTVVSEGHIMPVILNNRFSQSNYTFTYRYVPASTPSTVKMSQFPYTSATYDSPTNSATVKPTSPTRQPCVDSSGCPQWIRDMNFCDNSSISAGVKQLNCPIACKMCFNQPNTAIWPTTTSKVTAATTTTTKVTTTTTKATTTKATTTTKITTQAATACQKCNYNVSDYNEYYFPVLGTPAFNYRIDSTNNNCLVADWFCKVDAPYTHAGFTLWTGPGYGDQLYSYIYLNVNPSGFNDTTSHSTYRPFVCNSAGQWSFDGVTDFVLDCFAYEGNS</sequence>
<dbReference type="PROSITE" id="PS50026">
    <property type="entry name" value="EGF_3"/>
    <property type="match status" value="1"/>
</dbReference>
<feature type="signal peptide" evidence="13 16">
    <location>
        <begin position="1"/>
        <end position="22"/>
    </location>
</feature>
<evidence type="ECO:0000256" key="9">
    <source>
        <dbReference type="ARBA" id="ARBA00023049"/>
    </source>
</evidence>
<keyword evidence="8 15" id="KW-0862">Zinc</keyword>
<dbReference type="Gene3D" id="3.40.390.10">
    <property type="entry name" value="Collagenase (Catalytic Domain)"/>
    <property type="match status" value="1"/>
</dbReference>
<dbReference type="PIRSF" id="PIRSF036365">
    <property type="entry name" value="Astacin_nematoda"/>
    <property type="match status" value="1"/>
</dbReference>
<evidence type="ECO:0000256" key="8">
    <source>
        <dbReference type="ARBA" id="ARBA00022833"/>
    </source>
</evidence>
<evidence type="ECO:0000256" key="16">
    <source>
        <dbReference type="RuleBase" id="RU361183"/>
    </source>
</evidence>
<keyword evidence="12" id="KW-0325">Glycoprotein</keyword>
<feature type="domain" description="CUB" evidence="17">
    <location>
        <begin position="394"/>
        <end position="512"/>
    </location>
</feature>
<dbReference type="CDD" id="cd04280">
    <property type="entry name" value="ZnMc_astacin_like"/>
    <property type="match status" value="1"/>
</dbReference>
<evidence type="ECO:0000259" key="19">
    <source>
        <dbReference type="PROSITE" id="PS51864"/>
    </source>
</evidence>
<feature type="active site" evidence="15">
    <location>
        <position position="247"/>
    </location>
</feature>
<feature type="domain" description="EGF-like" evidence="18">
    <location>
        <begin position="348"/>
        <end position="388"/>
    </location>
</feature>
<dbReference type="InterPro" id="IPR006026">
    <property type="entry name" value="Peptidase_Metallo"/>
</dbReference>
<evidence type="ECO:0000256" key="10">
    <source>
        <dbReference type="ARBA" id="ARBA00023145"/>
    </source>
</evidence>
<keyword evidence="9 15" id="KW-0482">Metalloprotease</keyword>
<evidence type="ECO:0000259" key="17">
    <source>
        <dbReference type="PROSITE" id="PS01180"/>
    </source>
</evidence>
<feature type="binding site" evidence="15">
    <location>
        <position position="250"/>
    </location>
    <ligand>
        <name>Zn(2+)</name>
        <dbReference type="ChEBI" id="CHEBI:29105"/>
        <note>catalytic</note>
    </ligand>
</feature>
<dbReference type="GO" id="GO:0018996">
    <property type="term" value="P:molting cycle, collagen and cuticulin-based cuticle"/>
    <property type="evidence" value="ECO:0007669"/>
    <property type="project" value="InterPro"/>
</dbReference>
<comment type="subcellular location">
    <subcellularLocation>
        <location evidence="1 13">Secreted</location>
    </subcellularLocation>
</comment>
<dbReference type="Gene3D" id="2.60.120.290">
    <property type="entry name" value="Spermadhesin, CUB domain"/>
    <property type="match status" value="1"/>
</dbReference>
<dbReference type="SUPFAM" id="SSF55486">
    <property type="entry name" value="Metalloproteases ('zincins'), catalytic domain"/>
    <property type="match status" value="1"/>
</dbReference>
<organism evidence="20 21">
    <name type="scientific">Mesorhabditis belari</name>
    <dbReference type="NCBI Taxonomy" id="2138241"/>
    <lineage>
        <taxon>Eukaryota</taxon>
        <taxon>Metazoa</taxon>
        <taxon>Ecdysozoa</taxon>
        <taxon>Nematoda</taxon>
        <taxon>Chromadorea</taxon>
        <taxon>Rhabditida</taxon>
        <taxon>Rhabditina</taxon>
        <taxon>Rhabditomorpha</taxon>
        <taxon>Rhabditoidea</taxon>
        <taxon>Rhabditidae</taxon>
        <taxon>Mesorhabditinae</taxon>
        <taxon>Mesorhabditis</taxon>
    </lineage>
</organism>
<proteinExistence type="predicted"/>
<comment type="cofactor">
    <cofactor evidence="15 16">
        <name>Zn(2+)</name>
        <dbReference type="ChEBI" id="CHEBI:29105"/>
    </cofactor>
    <text evidence="15 16">Binds 1 zinc ion per subunit.</text>
</comment>
<feature type="binding site" evidence="15">
    <location>
        <position position="246"/>
    </location>
    <ligand>
        <name>Zn(2+)</name>
        <dbReference type="ChEBI" id="CHEBI:29105"/>
        <note>catalytic</note>
    </ligand>
</feature>
<dbReference type="SUPFAM" id="SSF49854">
    <property type="entry name" value="Spermadhesin, CUB domain"/>
    <property type="match status" value="1"/>
</dbReference>
<dbReference type="GO" id="GO:0004222">
    <property type="term" value="F:metalloendopeptidase activity"/>
    <property type="evidence" value="ECO:0007669"/>
    <property type="project" value="UniProtKB-UniRule"/>
</dbReference>
<dbReference type="GO" id="GO:0006508">
    <property type="term" value="P:proteolysis"/>
    <property type="evidence" value="ECO:0007669"/>
    <property type="project" value="UniProtKB-KW"/>
</dbReference>
<dbReference type="PROSITE" id="PS00022">
    <property type="entry name" value="EGF_1"/>
    <property type="match status" value="1"/>
</dbReference>
<dbReference type="GO" id="GO:0005576">
    <property type="term" value="C:extracellular region"/>
    <property type="evidence" value="ECO:0007669"/>
    <property type="project" value="UniProtKB-SubCell"/>
</dbReference>
<comment type="caution">
    <text evidence="14">Lacks conserved residue(s) required for the propagation of feature annotation.</text>
</comment>
<dbReference type="InterPro" id="IPR024079">
    <property type="entry name" value="MetalloPept_cat_dom_sf"/>
</dbReference>
<evidence type="ECO:0000256" key="2">
    <source>
        <dbReference type="ARBA" id="ARBA00022525"/>
    </source>
</evidence>
<feature type="domain" description="Peptidase M12A" evidence="19">
    <location>
        <begin position="154"/>
        <end position="353"/>
    </location>
</feature>
<dbReference type="PROSITE" id="PS01180">
    <property type="entry name" value="CUB"/>
    <property type="match status" value="1"/>
</dbReference>
<keyword evidence="5 15" id="KW-0479">Metal-binding</keyword>
<evidence type="ECO:0000256" key="15">
    <source>
        <dbReference type="PROSITE-ProRule" id="PRU01211"/>
    </source>
</evidence>
<evidence type="ECO:0000256" key="4">
    <source>
        <dbReference type="ARBA" id="ARBA00022670"/>
    </source>
</evidence>
<dbReference type="SMART" id="SM00235">
    <property type="entry name" value="ZnMc"/>
    <property type="match status" value="1"/>
</dbReference>
<dbReference type="PROSITE" id="PS51864">
    <property type="entry name" value="ASTACIN"/>
    <property type="match status" value="1"/>
</dbReference>
<feature type="chain" id="PRO_5041776504" description="Zinc metalloproteinase" evidence="13 16">
    <location>
        <begin position="23"/>
        <end position="754"/>
    </location>
</feature>
<dbReference type="AlphaFoldDB" id="A0AAF3EDL4"/>
<evidence type="ECO:0000256" key="11">
    <source>
        <dbReference type="ARBA" id="ARBA00023157"/>
    </source>
</evidence>
<dbReference type="InterPro" id="IPR000859">
    <property type="entry name" value="CUB_dom"/>
</dbReference>
<keyword evidence="3 14" id="KW-0245">EGF-like domain</keyword>
<dbReference type="Pfam" id="PF01400">
    <property type="entry name" value="Astacin"/>
    <property type="match status" value="1"/>
</dbReference>